<name>A0A1H7L7F8_9FLAO</name>
<feature type="transmembrane region" description="Helical" evidence="1">
    <location>
        <begin position="449"/>
        <end position="473"/>
    </location>
</feature>
<organism evidence="3 4">
    <name type="scientific">Maribacter orientalis</name>
    <dbReference type="NCBI Taxonomy" id="228957"/>
    <lineage>
        <taxon>Bacteria</taxon>
        <taxon>Pseudomonadati</taxon>
        <taxon>Bacteroidota</taxon>
        <taxon>Flavobacteriia</taxon>
        <taxon>Flavobacteriales</taxon>
        <taxon>Flavobacteriaceae</taxon>
        <taxon>Maribacter</taxon>
    </lineage>
</organism>
<protein>
    <submittedName>
        <fullName evidence="3">Oxygen tolerance</fullName>
    </submittedName>
</protein>
<dbReference type="InterPro" id="IPR025738">
    <property type="entry name" value="BatD"/>
</dbReference>
<gene>
    <name evidence="3" type="ORF">SAMN04488008_102496</name>
</gene>
<reference evidence="4" key="1">
    <citation type="submission" date="2016-10" db="EMBL/GenBank/DDBJ databases">
        <authorList>
            <person name="Varghese N."/>
            <person name="Submissions S."/>
        </authorList>
    </citation>
    <scope>NUCLEOTIDE SEQUENCE [LARGE SCALE GENOMIC DNA]</scope>
    <source>
        <strain evidence="4">DSM 16471</strain>
    </source>
</reference>
<dbReference type="PANTHER" id="PTHR40940">
    <property type="entry name" value="PROTEIN BATD-RELATED"/>
    <property type="match status" value="1"/>
</dbReference>
<dbReference type="EMBL" id="FNZN01000002">
    <property type="protein sequence ID" value="SEK94942.1"/>
    <property type="molecule type" value="Genomic_DNA"/>
</dbReference>
<feature type="signal peptide" evidence="2">
    <location>
        <begin position="1"/>
        <end position="25"/>
    </location>
</feature>
<keyword evidence="1" id="KW-1133">Transmembrane helix</keyword>
<dbReference type="Pfam" id="PF13584">
    <property type="entry name" value="BatD"/>
    <property type="match status" value="2"/>
</dbReference>
<feature type="chain" id="PRO_5011519656" evidence="2">
    <location>
        <begin position="26"/>
        <end position="596"/>
    </location>
</feature>
<accession>A0A1H7L7F8</accession>
<dbReference type="PANTHER" id="PTHR40940:SF2">
    <property type="entry name" value="BATD"/>
    <property type="match status" value="1"/>
</dbReference>
<evidence type="ECO:0000313" key="3">
    <source>
        <dbReference type="EMBL" id="SEK94942.1"/>
    </source>
</evidence>
<evidence type="ECO:0000313" key="4">
    <source>
        <dbReference type="Proteomes" id="UP000198990"/>
    </source>
</evidence>
<evidence type="ECO:0000256" key="1">
    <source>
        <dbReference type="SAM" id="Phobius"/>
    </source>
</evidence>
<dbReference type="Proteomes" id="UP000198990">
    <property type="component" value="Unassembled WGS sequence"/>
</dbReference>
<keyword evidence="2" id="KW-0732">Signal</keyword>
<evidence type="ECO:0000256" key="2">
    <source>
        <dbReference type="SAM" id="SignalP"/>
    </source>
</evidence>
<dbReference type="STRING" id="228957.SAMN04488008_102496"/>
<proteinExistence type="predicted"/>
<sequence length="596" mass="66236">MVDYKAIIKLTLVLTVFLSSFLMMAQGNDAVTFEMKLSKPKLGLNERLRVDFVMNRDGDNFNPPDFEGFKVIMGPSQSISSSWINGVRSYSKSYSYTLSPTAKGKFTIKQATIVIGGETYKSLASEVEVTAAVDKPSDQMTADDVADENLHLVAEISKTDPFLNEAITVIYKLYVSPNISVSNYQPLDNPTYNNFWSQDIKVSALSAQNGTYKGKPYRYVILKRVVLYPQKSGKLDIEPLSLDVTVDVPTGRRDFFGQRMYAQTNKTVSAGNRTINVKPLPLADQPSDFNGAVGDFDFAVTTSKKSLNATESLQATVEVNGKGNLKLFKLPELELPSSLEVYEPEFTEGVRTTLAGMQGKVSNQYTIVPSFRGKYPIAPLSFSFFNPTTEKYTTLTSDEIVINVLEGPLSSDSNSDASTNSSKQSVVASKNQFNFIKLTPNLTSRSISYFFGSTSFYLWLLCPLLLIPLAIVFRKKRDAIVGDVAGNKIRRANKLARKYLSAAKKQLGNKDSFYVALERALHNYLKAKLKIETSDFSKDKIVELLHKKEIEKSTIQGFIALLENCEAARYSPFSDVQMQADYATASEVISLMDKQL</sequence>
<keyword evidence="1" id="KW-0812">Transmembrane</keyword>
<keyword evidence="1" id="KW-0472">Membrane</keyword>
<dbReference type="AlphaFoldDB" id="A0A1H7L7F8"/>
<keyword evidence="4" id="KW-1185">Reference proteome</keyword>